<dbReference type="Proteomes" id="UP000184287">
    <property type="component" value="Unassembled WGS sequence"/>
</dbReference>
<gene>
    <name evidence="1" type="ORF">SAMN04488522_105448</name>
</gene>
<keyword evidence="2" id="KW-1185">Reference proteome</keyword>
<dbReference type="AlphaFoldDB" id="A0A1M5JNV8"/>
<name>A0A1M5JNV8_9SPHI</name>
<dbReference type="STRING" id="288992.SAMN04488522_105448"/>
<dbReference type="EMBL" id="FQUQ01000005">
    <property type="protein sequence ID" value="SHG42208.1"/>
    <property type="molecule type" value="Genomic_DNA"/>
</dbReference>
<protein>
    <submittedName>
        <fullName evidence="1">Uncharacterized protein</fullName>
    </submittedName>
</protein>
<proteinExistence type="predicted"/>
<dbReference type="OrthoDB" id="1492722at2"/>
<dbReference type="InterPro" id="IPR046718">
    <property type="entry name" value="DUF6610"/>
</dbReference>
<dbReference type="Pfam" id="PF20314">
    <property type="entry name" value="DUF6610"/>
    <property type="match status" value="1"/>
</dbReference>
<organism evidence="1 2">
    <name type="scientific">Pedobacter caeni</name>
    <dbReference type="NCBI Taxonomy" id="288992"/>
    <lineage>
        <taxon>Bacteria</taxon>
        <taxon>Pseudomonadati</taxon>
        <taxon>Bacteroidota</taxon>
        <taxon>Sphingobacteriia</taxon>
        <taxon>Sphingobacteriales</taxon>
        <taxon>Sphingobacteriaceae</taxon>
        <taxon>Pedobacter</taxon>
    </lineage>
</organism>
<sequence>MKPLRFATHSSRVQNIAIDHGWLPSARYTNLRDIKTYNNIGFIDIDFKNYSFQKHLDAVKKHRPHLTVARDVFNIEELDQILAEARQLNLYSEKVIIVPKDIRFAGQIEKLIPLEFILGYSVPTKYGGTQLDPSEFKRPTHLLGGRPDVQRALAEKINVYSFDCNRFTLDASFGDYFTGSKFIPHPYGGYDNCIHDSILNINKLWI</sequence>
<evidence type="ECO:0000313" key="2">
    <source>
        <dbReference type="Proteomes" id="UP000184287"/>
    </source>
</evidence>
<evidence type="ECO:0000313" key="1">
    <source>
        <dbReference type="EMBL" id="SHG42208.1"/>
    </source>
</evidence>
<accession>A0A1M5JNV8</accession>
<reference evidence="2" key="1">
    <citation type="submission" date="2016-11" db="EMBL/GenBank/DDBJ databases">
        <authorList>
            <person name="Varghese N."/>
            <person name="Submissions S."/>
        </authorList>
    </citation>
    <scope>NUCLEOTIDE SEQUENCE [LARGE SCALE GENOMIC DNA]</scope>
    <source>
        <strain evidence="2">DSM 16990</strain>
    </source>
</reference>
<dbReference type="RefSeq" id="WP_073235184.1">
    <property type="nucleotide sequence ID" value="NZ_FQUQ01000005.1"/>
</dbReference>